<evidence type="ECO:0000313" key="1">
    <source>
        <dbReference type="EMBL" id="KAI4306640.1"/>
    </source>
</evidence>
<gene>
    <name evidence="1" type="ORF">L6164_029901</name>
</gene>
<dbReference type="EMBL" id="CM039437">
    <property type="protein sequence ID" value="KAI4306640.1"/>
    <property type="molecule type" value="Genomic_DNA"/>
</dbReference>
<name>A0ACB9LA30_BAUVA</name>
<keyword evidence="2" id="KW-1185">Reference proteome</keyword>
<evidence type="ECO:0000313" key="2">
    <source>
        <dbReference type="Proteomes" id="UP000828941"/>
    </source>
</evidence>
<comment type="caution">
    <text evidence="1">The sequence shown here is derived from an EMBL/GenBank/DDBJ whole genome shotgun (WGS) entry which is preliminary data.</text>
</comment>
<dbReference type="Proteomes" id="UP000828941">
    <property type="component" value="Chromosome 12"/>
</dbReference>
<organism evidence="1 2">
    <name type="scientific">Bauhinia variegata</name>
    <name type="common">Purple orchid tree</name>
    <name type="synonym">Phanera variegata</name>
    <dbReference type="NCBI Taxonomy" id="167791"/>
    <lineage>
        <taxon>Eukaryota</taxon>
        <taxon>Viridiplantae</taxon>
        <taxon>Streptophyta</taxon>
        <taxon>Embryophyta</taxon>
        <taxon>Tracheophyta</taxon>
        <taxon>Spermatophyta</taxon>
        <taxon>Magnoliopsida</taxon>
        <taxon>eudicotyledons</taxon>
        <taxon>Gunneridae</taxon>
        <taxon>Pentapetalae</taxon>
        <taxon>rosids</taxon>
        <taxon>fabids</taxon>
        <taxon>Fabales</taxon>
        <taxon>Fabaceae</taxon>
        <taxon>Cercidoideae</taxon>
        <taxon>Cercideae</taxon>
        <taxon>Bauhiniinae</taxon>
        <taxon>Bauhinia</taxon>
    </lineage>
</organism>
<proteinExistence type="predicted"/>
<protein>
    <submittedName>
        <fullName evidence="1">Uncharacterized protein</fullName>
    </submittedName>
</protein>
<sequence>MGLNLKDIQLRLYKVIQVTIHSSLTFIKKHPLLSSAFSVLFILYIFLSYIYSFLVYLSPFLFCTAILVKVFWSSEQTQLKYVRREENKRRDHQKRNESQRFPKIPKHVEKRADAVHEKRSKYSKQHALSRRRNFRDKRLLDVASDTDEKSKALSIASNNNRISEITIERKELDSASGKEEGSSTSAGNLRLHSEPSMSDLVEAAELADKNGRFDSAGGSELDSENMEDGDDEDDEEAQEDGNKAVEWTEDDQKNLMDLGISEIERNRRLESLIARRRARNQLKMQIENGVVDVRNVDPNQLAPLFFSSQKDPIDSPKGFDGLGMPGSAPSVFSPSRNPFDIPYDPSEEKPILRGDSFDQEFTVNQLKDMGYCRHESFILGPSFPVESRHGQGDTEAYSFFFHGRKASDKLGQQKFRRLPADKGNHDIIIEQLFSKVECKVKPPNPLRNKELIKYAVVRENTKEVAEVKGEGEEINGLVTKSMIEGTASDLQVEVSDIGSVDETNTTTDGESAIYDADVDRDNVTSGSEDLGASFNSRAAHRYIDLEDIADMGFGEVEKNLKDDASSIVIEQIDEANAADVSSGETPIYGLQFGNIFGNVKKEDVVEIEEKNPLNSADVSSSPQKWLRDSSVGHPLHERHSENLEWGYPSENLTNEVKVVNDVNDSAAIKNEDSKNLQSIEDPSTSNVQQELVYEVSVNSSSSVSVLPEGMKLKTSNGELQPDAMPQSMQPFMKDSTVQSQHDGIFSNSQETADSPENSTEETNKVNDVVVNDKEDRVKLKSDANNEEKSITVVRQDADVEGPRLAEMTTVEDADEKSQELVGNEATIEPEAMPQSMQSLMKDSTVQSQHDGIFSNSQKASSLEMPDDASIPNTFREPIFDEAKVADDPSTSNISSKSVFDYVEENNISEIHQNKEASFPSAMSDDASISTTYRQPIFDEPIMADDPSTSNMLSKSVFDHAEENNISEIRGNEEAADSPENSIEKTNNFDKVNDLVVNDKEDKVKLKSDENNEEKSTTVVRQDADVESPRLAEMTKMENVHEKSRELVGNERTMEPSKMTRENDNSTTEDTKISGSVTKDETVVFHGNHVDDAEADIEAKKGVQVDFPHTKEHEEVRDPEKPEAETDSIIISTIEEVSSNSLKSKSFLKVPKGNIENESPSMRQEATPEPFITAQSTNSSSAEDIEGKHDELNKTEAIISPRSAVESNKLSKVAQTEQPEELAHPLDRSEEMRCSQNEPKELVEDDIKKKDEMASDSVTKDLLQPITTEVSNSSSAKDAEGKLNEANKKEAIKEEVEKNETMVSSRPVGEADKLSNTVHTGEPDESFQLIANDRSEGEGYVQSEPKKLDEDDKKEKLETGDINKVSLQASATSPTIFNAEANHGHAE</sequence>
<accession>A0ACB9LA30</accession>
<reference evidence="1 2" key="1">
    <citation type="journal article" date="2022" name="DNA Res.">
        <title>Chromosomal-level genome assembly of the orchid tree Bauhinia variegata (Leguminosae; Cercidoideae) supports the allotetraploid origin hypothesis of Bauhinia.</title>
        <authorList>
            <person name="Zhong Y."/>
            <person name="Chen Y."/>
            <person name="Zheng D."/>
            <person name="Pang J."/>
            <person name="Liu Y."/>
            <person name="Luo S."/>
            <person name="Meng S."/>
            <person name="Qian L."/>
            <person name="Wei D."/>
            <person name="Dai S."/>
            <person name="Zhou R."/>
        </authorList>
    </citation>
    <scope>NUCLEOTIDE SEQUENCE [LARGE SCALE GENOMIC DNA]</scope>
    <source>
        <strain evidence="1">BV-YZ2020</strain>
    </source>
</reference>